<keyword evidence="5" id="KW-0804">Transcription</keyword>
<name>A0ABU3TPG9_9BACT</name>
<keyword evidence="3" id="KW-0694">RNA-binding</keyword>
<dbReference type="PANTHER" id="PTHR11078">
    <property type="entry name" value="N UTILIZATION SUBSTANCE PROTEIN B-RELATED"/>
    <property type="match status" value="1"/>
</dbReference>
<dbReference type="Proteomes" id="UP001249959">
    <property type="component" value="Unassembled WGS sequence"/>
</dbReference>
<evidence type="ECO:0000256" key="1">
    <source>
        <dbReference type="ARBA" id="ARBA00005952"/>
    </source>
</evidence>
<dbReference type="Gene3D" id="1.10.940.10">
    <property type="entry name" value="NusB-like"/>
    <property type="match status" value="1"/>
</dbReference>
<dbReference type="InterPro" id="IPR011605">
    <property type="entry name" value="NusB_fam"/>
</dbReference>
<protein>
    <submittedName>
        <fullName evidence="7">Transcription antitermination factor NusB</fullName>
    </submittedName>
</protein>
<sequence length="387" mass="44758">MVNRRLLRVKAFQQMYAFWTQERAQYQLAFDGLQAIFQPDLSLMVAKEEQTPRLEGLRKLAEIQLNEFFQGVPTEESIPAESLEAAQSVYRVYQNNVAKIARDMRVNMVTEVESIYKQYLKLLFYLQNIPMIGQWDEQRRLLEKTIKTSQIANNKVLAILPKWKDLQSAFADNNIGWSEDEETLLKKLFLEGILPDDSFTSYLPEAGKDLVKDVEIVQYLLKNYLLKHPIMTAYFEEKDLNWHVNKDVIKSLSTKTFKVEALEDLSLQALAIQWDEDKLFFEELFDYCVKEDKSLTTWVNDQTKNWDSERLATSDLIILKMAVAEMIKFPSIPVKVSINEYIEVAKNYSTPKSGPFINGILDVVSVKLIGEKIIQKSGRGLIDIASK</sequence>
<gene>
    <name evidence="7" type="primary">nusB</name>
    <name evidence="7" type="ORF">PQG45_01625</name>
</gene>
<evidence type="ECO:0000256" key="2">
    <source>
        <dbReference type="ARBA" id="ARBA00022814"/>
    </source>
</evidence>
<keyword evidence="4" id="KW-0805">Transcription regulation</keyword>
<dbReference type="NCBIfam" id="TIGR01951">
    <property type="entry name" value="nusB"/>
    <property type="match status" value="1"/>
</dbReference>
<dbReference type="Pfam" id="PF01029">
    <property type="entry name" value="NusB"/>
    <property type="match status" value="1"/>
</dbReference>
<evidence type="ECO:0000259" key="6">
    <source>
        <dbReference type="Pfam" id="PF01029"/>
    </source>
</evidence>
<comment type="similarity">
    <text evidence="1">Belongs to the NusB family.</text>
</comment>
<dbReference type="InterPro" id="IPR006027">
    <property type="entry name" value="NusB_RsmB_TIM44"/>
</dbReference>
<evidence type="ECO:0000313" key="8">
    <source>
        <dbReference type="Proteomes" id="UP001249959"/>
    </source>
</evidence>
<comment type="caution">
    <text evidence="7">The sequence shown here is derived from an EMBL/GenBank/DDBJ whole genome shotgun (WGS) entry which is preliminary data.</text>
</comment>
<dbReference type="InterPro" id="IPR035926">
    <property type="entry name" value="NusB-like_sf"/>
</dbReference>
<evidence type="ECO:0000256" key="4">
    <source>
        <dbReference type="ARBA" id="ARBA00023015"/>
    </source>
</evidence>
<feature type="domain" description="NusB/RsmB/TIM44" evidence="6">
    <location>
        <begin position="272"/>
        <end position="364"/>
    </location>
</feature>
<evidence type="ECO:0000256" key="3">
    <source>
        <dbReference type="ARBA" id="ARBA00022884"/>
    </source>
</evidence>
<dbReference type="PANTHER" id="PTHR11078:SF3">
    <property type="entry name" value="ANTITERMINATION NUSB DOMAIN-CONTAINING PROTEIN"/>
    <property type="match status" value="1"/>
</dbReference>
<accession>A0ABU3TPG9</accession>
<evidence type="ECO:0000256" key="5">
    <source>
        <dbReference type="ARBA" id="ARBA00023163"/>
    </source>
</evidence>
<keyword evidence="8" id="KW-1185">Reference proteome</keyword>
<keyword evidence="2" id="KW-0889">Transcription antitermination</keyword>
<reference evidence="7 8" key="1">
    <citation type="submission" date="2023-09" db="EMBL/GenBank/DDBJ databases">
        <title>Aquirufa genomes.</title>
        <authorList>
            <person name="Pitt A."/>
        </authorList>
    </citation>
    <scope>NUCLEOTIDE SEQUENCE [LARGE SCALE GENOMIC DNA]</scope>
    <source>
        <strain evidence="7 8">LEOWEIH-7C</strain>
    </source>
</reference>
<dbReference type="EMBL" id="JAVNWW010000001">
    <property type="protein sequence ID" value="MDU0807729.1"/>
    <property type="molecule type" value="Genomic_DNA"/>
</dbReference>
<evidence type="ECO:0000313" key="7">
    <source>
        <dbReference type="EMBL" id="MDU0807729.1"/>
    </source>
</evidence>
<proteinExistence type="inferred from homology"/>
<dbReference type="SUPFAM" id="SSF48013">
    <property type="entry name" value="NusB-like"/>
    <property type="match status" value="1"/>
</dbReference>
<organism evidence="7 8">
    <name type="scientific">Aquirufa regiilacus</name>
    <dbReference type="NCBI Taxonomy" id="3024868"/>
    <lineage>
        <taxon>Bacteria</taxon>
        <taxon>Pseudomonadati</taxon>
        <taxon>Bacteroidota</taxon>
        <taxon>Cytophagia</taxon>
        <taxon>Cytophagales</taxon>
        <taxon>Flectobacillaceae</taxon>
        <taxon>Aquirufa</taxon>
    </lineage>
</organism>